<gene>
    <name evidence="1" type="ORF">QQF64_035784</name>
</gene>
<comment type="caution">
    <text evidence="1">The sequence shown here is derived from an EMBL/GenBank/DDBJ whole genome shotgun (WGS) entry which is preliminary data.</text>
</comment>
<evidence type="ECO:0000313" key="2">
    <source>
        <dbReference type="Proteomes" id="UP001558613"/>
    </source>
</evidence>
<evidence type="ECO:0000313" key="1">
    <source>
        <dbReference type="EMBL" id="KAL1276161.1"/>
    </source>
</evidence>
<reference evidence="1 2" key="1">
    <citation type="submission" date="2023-09" db="EMBL/GenBank/DDBJ databases">
        <authorList>
            <person name="Wang M."/>
        </authorList>
    </citation>
    <scope>NUCLEOTIDE SEQUENCE [LARGE SCALE GENOMIC DNA]</scope>
    <source>
        <strain evidence="1">GT-2023</strain>
        <tissue evidence="1">Liver</tissue>
    </source>
</reference>
<dbReference type="EMBL" id="JAYMGO010000004">
    <property type="protein sequence ID" value="KAL1276161.1"/>
    <property type="molecule type" value="Genomic_DNA"/>
</dbReference>
<organism evidence="1 2">
    <name type="scientific">Cirrhinus molitorella</name>
    <name type="common">mud carp</name>
    <dbReference type="NCBI Taxonomy" id="172907"/>
    <lineage>
        <taxon>Eukaryota</taxon>
        <taxon>Metazoa</taxon>
        <taxon>Chordata</taxon>
        <taxon>Craniata</taxon>
        <taxon>Vertebrata</taxon>
        <taxon>Euteleostomi</taxon>
        <taxon>Actinopterygii</taxon>
        <taxon>Neopterygii</taxon>
        <taxon>Teleostei</taxon>
        <taxon>Ostariophysi</taxon>
        <taxon>Cypriniformes</taxon>
        <taxon>Cyprinidae</taxon>
        <taxon>Labeoninae</taxon>
        <taxon>Labeonini</taxon>
        <taxon>Cirrhinus</taxon>
    </lineage>
</organism>
<keyword evidence="2" id="KW-1185">Reference proteome</keyword>
<protein>
    <submittedName>
        <fullName evidence="1">Uncharacterized protein</fullName>
    </submittedName>
</protein>
<sequence length="141" mass="16633">MAKSVRTDMLTVYAIGWNQRKDNALHIALSSRFKKTVEKTLEVTTSLKKMQDQLHCSDDMLKQWIVDVKQWASSGYPNGFTEEGSKGLISLLKRRLHDLRLKQQTVACMYCTEAFLNQFLGWWKWRKRKWRKKWTGNMTSS</sequence>
<dbReference type="Proteomes" id="UP001558613">
    <property type="component" value="Unassembled WGS sequence"/>
</dbReference>
<proteinExistence type="predicted"/>
<accession>A0ABR3NGR6</accession>
<name>A0ABR3NGR6_9TELE</name>